<dbReference type="Proteomes" id="UP001302676">
    <property type="component" value="Unassembled WGS sequence"/>
</dbReference>
<dbReference type="RefSeq" id="XP_062633227.1">
    <property type="nucleotide sequence ID" value="XM_062782158.1"/>
</dbReference>
<comment type="caution">
    <text evidence="1">The sequence shown here is derived from an EMBL/GenBank/DDBJ whole genome shotgun (WGS) entry which is preliminary data.</text>
</comment>
<sequence>MADTLLHPLGVVPIHGEANKWKFILGVLKQETEDFRYKIGTLRLWLYFLKGIFHGSGWAVSPHRSSTCQDYGAAGLEGLGIAVEAYDSTINRFRIVLMVAVAEPTLWGDAIDRLQEPSIAMAAEYCTRYQQESIWVMTCGRETAKLWVYQNYLGLWIEISNIEGTMLPKGNEWLHIERNFSTLTNALHYVKRNPLPDGRMLEDQVRVNRDRDEAERRERGGR</sequence>
<name>A0AAN6UW35_9PEZI</name>
<protein>
    <submittedName>
        <fullName evidence="1">Uncharacterized protein</fullName>
    </submittedName>
</protein>
<evidence type="ECO:0000313" key="1">
    <source>
        <dbReference type="EMBL" id="KAK4139856.1"/>
    </source>
</evidence>
<keyword evidence="2" id="KW-1185">Reference proteome</keyword>
<reference evidence="1" key="1">
    <citation type="journal article" date="2023" name="Mol. Phylogenet. Evol.">
        <title>Genome-scale phylogeny and comparative genomics of the fungal order Sordariales.</title>
        <authorList>
            <person name="Hensen N."/>
            <person name="Bonometti L."/>
            <person name="Westerberg I."/>
            <person name="Brannstrom I.O."/>
            <person name="Guillou S."/>
            <person name="Cros-Aarteil S."/>
            <person name="Calhoun S."/>
            <person name="Haridas S."/>
            <person name="Kuo A."/>
            <person name="Mondo S."/>
            <person name="Pangilinan J."/>
            <person name="Riley R."/>
            <person name="LaButti K."/>
            <person name="Andreopoulos B."/>
            <person name="Lipzen A."/>
            <person name="Chen C."/>
            <person name="Yan M."/>
            <person name="Daum C."/>
            <person name="Ng V."/>
            <person name="Clum A."/>
            <person name="Steindorff A."/>
            <person name="Ohm R.A."/>
            <person name="Martin F."/>
            <person name="Silar P."/>
            <person name="Natvig D.O."/>
            <person name="Lalanne C."/>
            <person name="Gautier V."/>
            <person name="Ament-Velasquez S.L."/>
            <person name="Kruys A."/>
            <person name="Hutchinson M.I."/>
            <person name="Powell A.J."/>
            <person name="Barry K."/>
            <person name="Miller A.N."/>
            <person name="Grigoriev I.V."/>
            <person name="Debuchy R."/>
            <person name="Gladieux P."/>
            <person name="Hiltunen Thoren M."/>
            <person name="Johannesson H."/>
        </authorList>
    </citation>
    <scope>NUCLEOTIDE SEQUENCE</scope>
    <source>
        <strain evidence="1">CBS 141.50</strain>
    </source>
</reference>
<reference evidence="1" key="2">
    <citation type="submission" date="2023-05" db="EMBL/GenBank/DDBJ databases">
        <authorList>
            <consortium name="Lawrence Berkeley National Laboratory"/>
            <person name="Steindorff A."/>
            <person name="Hensen N."/>
            <person name="Bonometti L."/>
            <person name="Westerberg I."/>
            <person name="Brannstrom I.O."/>
            <person name="Guillou S."/>
            <person name="Cros-Aarteil S."/>
            <person name="Calhoun S."/>
            <person name="Haridas S."/>
            <person name="Kuo A."/>
            <person name="Mondo S."/>
            <person name="Pangilinan J."/>
            <person name="Riley R."/>
            <person name="Labutti K."/>
            <person name="Andreopoulos B."/>
            <person name="Lipzen A."/>
            <person name="Chen C."/>
            <person name="Yanf M."/>
            <person name="Daum C."/>
            <person name="Ng V."/>
            <person name="Clum A."/>
            <person name="Ohm R."/>
            <person name="Martin F."/>
            <person name="Silar P."/>
            <person name="Natvig D."/>
            <person name="Lalanne C."/>
            <person name="Gautier V."/>
            <person name="Ament-Velasquez S.L."/>
            <person name="Kruys A."/>
            <person name="Hutchinson M.I."/>
            <person name="Powell A.J."/>
            <person name="Barry K."/>
            <person name="Miller A.N."/>
            <person name="Grigoriev I.V."/>
            <person name="Debuchy R."/>
            <person name="Gladieux P."/>
            <person name="Thoren M.H."/>
            <person name="Johannesson H."/>
        </authorList>
    </citation>
    <scope>NUCLEOTIDE SEQUENCE</scope>
    <source>
        <strain evidence="1">CBS 141.50</strain>
    </source>
</reference>
<proteinExistence type="predicted"/>
<dbReference type="AlphaFoldDB" id="A0AAN6UW35"/>
<evidence type="ECO:0000313" key="2">
    <source>
        <dbReference type="Proteomes" id="UP001302676"/>
    </source>
</evidence>
<accession>A0AAN6UW35</accession>
<organism evidence="1 2">
    <name type="scientific">Dichotomopilus funicola</name>
    <dbReference type="NCBI Taxonomy" id="1934379"/>
    <lineage>
        <taxon>Eukaryota</taxon>
        <taxon>Fungi</taxon>
        <taxon>Dikarya</taxon>
        <taxon>Ascomycota</taxon>
        <taxon>Pezizomycotina</taxon>
        <taxon>Sordariomycetes</taxon>
        <taxon>Sordariomycetidae</taxon>
        <taxon>Sordariales</taxon>
        <taxon>Chaetomiaceae</taxon>
        <taxon>Dichotomopilus</taxon>
    </lineage>
</organism>
<dbReference type="GeneID" id="87818771"/>
<gene>
    <name evidence="1" type="ORF">C8A04DRAFT_32627</name>
</gene>
<dbReference type="EMBL" id="MU853647">
    <property type="protein sequence ID" value="KAK4139856.1"/>
    <property type="molecule type" value="Genomic_DNA"/>
</dbReference>